<sequence length="711" mass="77070">MNWSITFAPLVPNLVLIALAAVAIGLVIALLVRRSRGALLRLAALAALIGALLNPILKEEQRESLDNVAIVVLDESPSQKLSDRTKQLEAIRSDIEAKFAKIPNLKIKWVNGGVPGEQTAPGTNLFTDLNAALSDTAPDRIAGVVFVSDGQVHDVPKSAAALGFDAPVHTLLTGKPDEFDRRIEIIEAPRYGLVGQSRPIELAVRETGKAPTSGSGAVTLKVRREGQPDETVRTEIGRKVTVDMPIPHTGTNIVEIELAPTPGELTTANNRAVVAAEGVRENLRVLLVSGEPHPGERTWRNLLKSDAAVDLVHFTILRPPEKQDGTPINQLSLIAFPTRELFSEKINEFDLIIFDRYEHRGILQLLYYDNIARYVDEHGGALLVAAGDDYASAYSIYHTPLSSVLPAAPTGRVLEMPFRAKITPEGQKHPVTQGLPGWNAAKVADASPQPTWGHWFRQAEVTGERGRIVMTGAEDKPLLVLDRKGKGRVALLTSDQAWLWARGYDGGGPHTDLLRRLSHWLMKEPDLEEERLIASARGLKLTVERRSMDDEISPVKILGPGGDTTDVTLTRATAEPGVWRSTIDVKLPGLYKAETPASTGELTAVANAGVEDPREMSEVTATDSKMKPIADATGGGVFWTRTANGSATDIDVPRISMMSSAKVMAGSGWLGLKDRQAYLTRGVKLTPMFNGFAALAALLALIALAWWREGR</sequence>
<dbReference type="PANTHER" id="PTHR37947:SF1">
    <property type="entry name" value="BLL2462 PROTEIN"/>
    <property type="match status" value="1"/>
</dbReference>
<reference evidence="3" key="1">
    <citation type="journal article" date="2011" name="J. Bacteriol.">
        <title>Genome sequences of eight morphologically diverse alphaproteobacteria.</title>
        <authorList>
            <consortium name="US DOE Joint Genome Institute"/>
            <person name="Brown P.J."/>
            <person name="Kysela D.T."/>
            <person name="Buechlein A."/>
            <person name="Hemmerich C."/>
            <person name="Brun Y.V."/>
        </authorList>
    </citation>
    <scope>NUCLEOTIDE SEQUENCE [LARGE SCALE GENOMIC DNA]</scope>
    <source>
        <strain evidence="3">ATCC 51888 / DSM 1869 / NCIB 11706 / TK 0415</strain>
    </source>
</reference>
<dbReference type="OrthoDB" id="9769144at2"/>
<dbReference type="HOGENOM" id="CLU_400015_0_0_5"/>
<dbReference type="KEGG" id="hdn:Hden_2380"/>
<dbReference type="PANTHER" id="PTHR37947">
    <property type="entry name" value="BLL2462 PROTEIN"/>
    <property type="match status" value="1"/>
</dbReference>
<dbReference type="AlphaFoldDB" id="D8JRV9"/>
<feature type="transmembrane region" description="Helical" evidence="1">
    <location>
        <begin position="12"/>
        <end position="32"/>
    </location>
</feature>
<feature type="transmembrane region" description="Helical" evidence="1">
    <location>
        <begin position="688"/>
        <end position="707"/>
    </location>
</feature>
<evidence type="ECO:0000313" key="3">
    <source>
        <dbReference type="Proteomes" id="UP000002033"/>
    </source>
</evidence>
<keyword evidence="1" id="KW-0812">Transmembrane</keyword>
<gene>
    <name evidence="2" type="ordered locus">Hden_2380</name>
</gene>
<name>D8JRV9_HYPDA</name>
<proteinExistence type="predicted"/>
<accession>D8JRV9</accession>
<dbReference type="InterPro" id="IPR029062">
    <property type="entry name" value="Class_I_gatase-like"/>
</dbReference>
<dbReference type="eggNOG" id="COG5426">
    <property type="taxonomic scope" value="Bacteria"/>
</dbReference>
<evidence type="ECO:0008006" key="4">
    <source>
        <dbReference type="Google" id="ProtNLM"/>
    </source>
</evidence>
<dbReference type="SUPFAM" id="SSF52317">
    <property type="entry name" value="Class I glutamine amidotransferase-like"/>
    <property type="match status" value="1"/>
</dbReference>
<organism evidence="2 3">
    <name type="scientific">Hyphomicrobium denitrificans (strain ATCC 51888 / DSM 1869 / NCIMB 11706 / TK 0415)</name>
    <dbReference type="NCBI Taxonomy" id="582899"/>
    <lineage>
        <taxon>Bacteria</taxon>
        <taxon>Pseudomonadati</taxon>
        <taxon>Pseudomonadota</taxon>
        <taxon>Alphaproteobacteria</taxon>
        <taxon>Hyphomicrobiales</taxon>
        <taxon>Hyphomicrobiaceae</taxon>
        <taxon>Hyphomicrobium</taxon>
    </lineage>
</organism>
<dbReference type="Gene3D" id="3.40.50.880">
    <property type="match status" value="1"/>
</dbReference>
<protein>
    <recommendedName>
        <fullName evidence="4">Glutamine amidotransferase domain-containing protein</fullName>
    </recommendedName>
</protein>
<keyword evidence="3" id="KW-1185">Reference proteome</keyword>
<dbReference type="RefSeq" id="WP_013216336.1">
    <property type="nucleotide sequence ID" value="NC_014313.1"/>
</dbReference>
<dbReference type="Proteomes" id="UP000002033">
    <property type="component" value="Chromosome"/>
</dbReference>
<dbReference type="STRING" id="582899.Hden_2380"/>
<evidence type="ECO:0000313" key="2">
    <source>
        <dbReference type="EMBL" id="ADJ24177.1"/>
    </source>
</evidence>
<feature type="transmembrane region" description="Helical" evidence="1">
    <location>
        <begin position="39"/>
        <end position="57"/>
    </location>
</feature>
<keyword evidence="1" id="KW-0472">Membrane</keyword>
<keyword evidence="1" id="KW-1133">Transmembrane helix</keyword>
<dbReference type="EMBL" id="CP002083">
    <property type="protein sequence ID" value="ADJ24177.1"/>
    <property type="molecule type" value="Genomic_DNA"/>
</dbReference>
<evidence type="ECO:0000256" key="1">
    <source>
        <dbReference type="SAM" id="Phobius"/>
    </source>
</evidence>